<dbReference type="InterPro" id="IPR050708">
    <property type="entry name" value="T6SS_VgrG/RHS"/>
</dbReference>
<accession>A0AAW7R0Z7</accession>
<dbReference type="Pfam" id="PF25023">
    <property type="entry name" value="TEN_YD-shell"/>
    <property type="match status" value="1"/>
</dbReference>
<protein>
    <submittedName>
        <fullName evidence="4">RHS repeat-associated core domain-containing protein</fullName>
    </submittedName>
</protein>
<evidence type="ECO:0000313" key="6">
    <source>
        <dbReference type="Proteomes" id="UP001169491"/>
    </source>
</evidence>
<feature type="compositionally biased region" description="Basic and acidic residues" evidence="2">
    <location>
        <begin position="237"/>
        <end position="263"/>
    </location>
</feature>
<evidence type="ECO:0000259" key="3">
    <source>
        <dbReference type="Pfam" id="PF25023"/>
    </source>
</evidence>
<dbReference type="Gene3D" id="2.180.10.10">
    <property type="entry name" value="RHS repeat-associated core"/>
    <property type="match status" value="1"/>
</dbReference>
<dbReference type="Proteomes" id="UP001169492">
    <property type="component" value="Unassembled WGS sequence"/>
</dbReference>
<dbReference type="PANTHER" id="PTHR32305:SF15">
    <property type="entry name" value="PROTEIN RHSA-RELATED"/>
    <property type="match status" value="1"/>
</dbReference>
<comment type="caution">
    <text evidence="4">The sequence shown here is derived from an EMBL/GenBank/DDBJ whole genome shotgun (WGS) entry which is preliminary data.</text>
</comment>
<dbReference type="Proteomes" id="UP001169491">
    <property type="component" value="Unassembled WGS sequence"/>
</dbReference>
<dbReference type="EMBL" id="JAGGJC010000004">
    <property type="protein sequence ID" value="MDN7130134.1"/>
    <property type="molecule type" value="Genomic_DNA"/>
</dbReference>
<evidence type="ECO:0000256" key="1">
    <source>
        <dbReference type="ARBA" id="ARBA00022737"/>
    </source>
</evidence>
<keyword evidence="1" id="KW-0677">Repeat</keyword>
<feature type="region of interest" description="Disordered" evidence="2">
    <location>
        <begin position="206"/>
        <end position="269"/>
    </location>
</feature>
<organism evidence="4 7">
    <name type="scientific">Pseudidiomarina terrestris</name>
    <dbReference type="NCBI Taxonomy" id="2820060"/>
    <lineage>
        <taxon>Bacteria</taxon>
        <taxon>Pseudomonadati</taxon>
        <taxon>Pseudomonadota</taxon>
        <taxon>Gammaproteobacteria</taxon>
        <taxon>Alteromonadales</taxon>
        <taxon>Idiomarinaceae</taxon>
        <taxon>Pseudidiomarina</taxon>
    </lineage>
</organism>
<dbReference type="PANTHER" id="PTHR32305">
    <property type="match status" value="1"/>
</dbReference>
<evidence type="ECO:0000313" key="7">
    <source>
        <dbReference type="Proteomes" id="UP001169492"/>
    </source>
</evidence>
<feature type="compositionally biased region" description="Basic and acidic residues" evidence="2">
    <location>
        <begin position="213"/>
        <end position="228"/>
    </location>
</feature>
<dbReference type="RefSeq" id="WP_301720917.1">
    <property type="nucleotide sequence ID" value="NZ_JAGGJB010000006.1"/>
</dbReference>
<keyword evidence="6" id="KW-1185">Reference proteome</keyword>
<reference evidence="6 7" key="1">
    <citation type="submission" date="2021-03" db="EMBL/GenBank/DDBJ databases">
        <title>Pseudidiomarina terrestris, a new bacterium isolated from saline soil.</title>
        <authorList>
            <person name="Galisteo C."/>
            <person name="De La Haba R."/>
            <person name="Sanchez-Porro C."/>
            <person name="Ventosa A."/>
        </authorList>
    </citation>
    <scope>NUCLEOTIDE SEQUENCE [LARGE SCALE GENOMIC DNA]</scope>
    <source>
        <strain evidence="4 7">1APP75-32.1</strain>
        <strain evidence="6">1APR75-15</strain>
        <strain evidence="5">1ASR75-15</strain>
    </source>
</reference>
<evidence type="ECO:0000313" key="5">
    <source>
        <dbReference type="EMBL" id="MDN7130134.1"/>
    </source>
</evidence>
<dbReference type="InterPro" id="IPR022385">
    <property type="entry name" value="Rhs_assc_core"/>
</dbReference>
<name>A0AAW7R0Z7_9GAMM</name>
<dbReference type="EMBL" id="JAGGJB010000006">
    <property type="protein sequence ID" value="MDN7125376.1"/>
    <property type="molecule type" value="Genomic_DNA"/>
</dbReference>
<dbReference type="AlphaFoldDB" id="A0AAW7R0Z7"/>
<evidence type="ECO:0000256" key="2">
    <source>
        <dbReference type="SAM" id="MobiDB-lite"/>
    </source>
</evidence>
<dbReference type="NCBIfam" id="TIGR03696">
    <property type="entry name" value="Rhs_assc_core"/>
    <property type="match status" value="1"/>
</dbReference>
<evidence type="ECO:0000313" key="4">
    <source>
        <dbReference type="EMBL" id="MDN7125376.1"/>
    </source>
</evidence>
<proteinExistence type="predicted"/>
<dbReference type="InterPro" id="IPR056823">
    <property type="entry name" value="TEN-like_YD-shell"/>
</dbReference>
<gene>
    <name evidence="4" type="ORF">J6I90_10830</name>
    <name evidence="5" type="ORF">J6I92_09645</name>
</gene>
<sequence>MAEYHSNGTLLRRFIHGLGNDDPVIRYEGAGVNARRYLLADERGSIIAEMTSSGALLQAHQYDAYGNPKHSSDARFRFTGQILIPGTELYYYKARVYHPRLGRFMQTDPIGYKDGMNWYAYVGNDPLNGTDPTGEIAFVIPAIPWAAAAIKAALFTGSAGVVAYGASEAYNEMSDDDGSIDIEDAADLVDDLAGKELIGEIEAGEGTVLDGMGDPKFDKDTGTHDKVVKNRPNADGTKTELHTERHRETQRVDSAKIKQDGRFSRKNNQ</sequence>
<feature type="domain" description="Teneurin-like YD-shell" evidence="3">
    <location>
        <begin position="33"/>
        <end position="113"/>
    </location>
</feature>